<dbReference type="OrthoDB" id="1729737at2759"/>
<organism evidence="1 2">
    <name type="scientific">Schizophyllum amplum</name>
    <dbReference type="NCBI Taxonomy" id="97359"/>
    <lineage>
        <taxon>Eukaryota</taxon>
        <taxon>Fungi</taxon>
        <taxon>Dikarya</taxon>
        <taxon>Basidiomycota</taxon>
        <taxon>Agaricomycotina</taxon>
        <taxon>Agaricomycetes</taxon>
        <taxon>Agaricomycetidae</taxon>
        <taxon>Agaricales</taxon>
        <taxon>Schizophyllaceae</taxon>
        <taxon>Schizophyllum</taxon>
    </lineage>
</organism>
<sequence>MEAIQTVQDAVASAPPHARLNVFASSRPPHTPASTSSAWVSATACRRTCARRATDMCEAGDGIFLYAQSVESIVS</sequence>
<dbReference type="Proteomes" id="UP000320762">
    <property type="component" value="Unassembled WGS sequence"/>
</dbReference>
<reference evidence="1 2" key="1">
    <citation type="journal article" date="2019" name="New Phytol.">
        <title>Comparative genomics reveals unique wood-decay strategies and fruiting body development in the Schizophyllaceae.</title>
        <authorList>
            <person name="Almasi E."/>
            <person name="Sahu N."/>
            <person name="Krizsan K."/>
            <person name="Balint B."/>
            <person name="Kovacs G.M."/>
            <person name="Kiss B."/>
            <person name="Cseklye J."/>
            <person name="Drula E."/>
            <person name="Henrissat B."/>
            <person name="Nagy I."/>
            <person name="Chovatia M."/>
            <person name="Adam C."/>
            <person name="LaButti K."/>
            <person name="Lipzen A."/>
            <person name="Riley R."/>
            <person name="Grigoriev I.V."/>
            <person name="Nagy L.G."/>
        </authorList>
    </citation>
    <scope>NUCLEOTIDE SEQUENCE [LARGE SCALE GENOMIC DNA]</scope>
    <source>
        <strain evidence="1 2">NL-1724</strain>
    </source>
</reference>
<comment type="caution">
    <text evidence="1">The sequence shown here is derived from an EMBL/GenBank/DDBJ whole genome shotgun (WGS) entry which is preliminary data.</text>
</comment>
<accession>A0A550CDT4</accession>
<gene>
    <name evidence="1" type="ORF">BD626DRAFT_41884</name>
</gene>
<dbReference type="AlphaFoldDB" id="A0A550CDT4"/>
<dbReference type="EMBL" id="VDMD01000011">
    <property type="protein sequence ID" value="TRM62856.1"/>
    <property type="molecule type" value="Genomic_DNA"/>
</dbReference>
<proteinExistence type="predicted"/>
<evidence type="ECO:0000313" key="1">
    <source>
        <dbReference type="EMBL" id="TRM62856.1"/>
    </source>
</evidence>
<name>A0A550CDT4_9AGAR</name>
<keyword evidence="2" id="KW-1185">Reference proteome</keyword>
<protein>
    <submittedName>
        <fullName evidence="1">Uncharacterized protein</fullName>
    </submittedName>
</protein>
<evidence type="ECO:0000313" key="2">
    <source>
        <dbReference type="Proteomes" id="UP000320762"/>
    </source>
</evidence>